<keyword evidence="5" id="KW-1185">Reference proteome</keyword>
<evidence type="ECO:0000256" key="2">
    <source>
        <dbReference type="ARBA" id="ARBA00022884"/>
    </source>
</evidence>
<dbReference type="EMBL" id="BLXY01000008">
    <property type="protein sequence ID" value="GFO65344.1"/>
    <property type="molecule type" value="Genomic_DNA"/>
</dbReference>
<keyword evidence="1" id="KW-1005">Bacterial flagellum biogenesis</keyword>
<dbReference type="GO" id="GO:1902209">
    <property type="term" value="P:negative regulation of bacterial-type flagellum assembly"/>
    <property type="evidence" value="ECO:0007669"/>
    <property type="project" value="InterPro"/>
</dbReference>
<gene>
    <name evidence="3" type="primary">flbT1</name>
    <name evidence="3" type="ORF">GMPD_32630</name>
    <name evidence="4" type="ORF">M1B72_01900</name>
</gene>
<protein>
    <submittedName>
        <fullName evidence="4">Flagellar biosynthesis repressor FlbT</fullName>
    </submittedName>
    <submittedName>
        <fullName evidence="3">Putative flagellum biosynthesis repressor protein FlbT 1</fullName>
    </submittedName>
</protein>
<dbReference type="Pfam" id="PF07378">
    <property type="entry name" value="FlbT"/>
    <property type="match status" value="1"/>
</dbReference>
<dbReference type="GO" id="GO:0006402">
    <property type="term" value="P:mRNA catabolic process"/>
    <property type="evidence" value="ECO:0007669"/>
    <property type="project" value="InterPro"/>
</dbReference>
<dbReference type="AlphaFoldDB" id="A0A6V8MZX2"/>
<dbReference type="InterPro" id="IPR009967">
    <property type="entry name" value="Flagellum_FlbT"/>
</dbReference>
<keyword evidence="2" id="KW-0694">RNA-binding</keyword>
<keyword evidence="4" id="KW-0969">Cilium</keyword>
<accession>A0A6V8MZX2</accession>
<evidence type="ECO:0000313" key="3">
    <source>
        <dbReference type="EMBL" id="GFO65344.1"/>
    </source>
</evidence>
<keyword evidence="4" id="KW-0966">Cell projection</keyword>
<reference evidence="3" key="1">
    <citation type="journal article" date="2021" name="Int. J. Syst. Evol. Microbiol.">
        <title>Geomonas silvestris sp. nov., Geomonas paludis sp. nov. and Geomonas limicola sp. nov., isolated from terrestrial environments, and emended description of the genus Geomonas.</title>
        <authorList>
            <person name="Itoh H."/>
            <person name="Xu Z."/>
            <person name="Masuda Y."/>
            <person name="Ushijima N."/>
            <person name="Hayakawa C."/>
            <person name="Shiratori Y."/>
            <person name="Senoo K."/>
        </authorList>
    </citation>
    <scope>NUCLEOTIDE SEQUENCE</scope>
    <source>
        <strain evidence="3">Red736</strain>
    </source>
</reference>
<proteinExistence type="predicted"/>
<organism evidence="3">
    <name type="scientific">Geomonas paludis</name>
    <dbReference type="NCBI Taxonomy" id="2740185"/>
    <lineage>
        <taxon>Bacteria</taxon>
        <taxon>Pseudomonadati</taxon>
        <taxon>Thermodesulfobacteriota</taxon>
        <taxon>Desulfuromonadia</taxon>
        <taxon>Geobacterales</taxon>
        <taxon>Geobacteraceae</taxon>
        <taxon>Geomonas</taxon>
    </lineage>
</organism>
<evidence type="ECO:0000313" key="5">
    <source>
        <dbReference type="Proteomes" id="UP000831485"/>
    </source>
</evidence>
<evidence type="ECO:0000256" key="1">
    <source>
        <dbReference type="ARBA" id="ARBA00022795"/>
    </source>
</evidence>
<dbReference type="GO" id="GO:0048027">
    <property type="term" value="F:mRNA 5'-UTR binding"/>
    <property type="evidence" value="ECO:0007669"/>
    <property type="project" value="InterPro"/>
</dbReference>
<keyword evidence="4" id="KW-0282">Flagellum</keyword>
<name>A0A6V8MZX2_9BACT</name>
<evidence type="ECO:0000313" key="4">
    <source>
        <dbReference type="EMBL" id="UPU36479.1"/>
    </source>
</evidence>
<sequence>MSLKITLKSNERLIVGGAVVRNGGKGTVLFIENTVPILREKDILGEKDITTPCKRVYFTIQLMYIDEPNVPNYVKAYSELAAEILKAAPSTRTHIEQLNERIEAGNYYQALKLAKNLIEYEEELLKNAN</sequence>
<reference evidence="4" key="2">
    <citation type="submission" date="2022-04" db="EMBL/GenBank/DDBJ databases">
        <authorList>
            <person name="Liu G."/>
        </authorList>
    </citation>
    <scope>NUCLEOTIDE SEQUENCE</scope>
    <source>
        <strain evidence="4">RG22</strain>
    </source>
</reference>
<dbReference type="Proteomes" id="UP000831485">
    <property type="component" value="Chromosome"/>
</dbReference>
<dbReference type="RefSeq" id="WP_183349331.1">
    <property type="nucleotide sequence ID" value="NZ_BLXY01000008.1"/>
</dbReference>
<dbReference type="Proteomes" id="UP000568888">
    <property type="component" value="Unassembled WGS sequence"/>
</dbReference>
<dbReference type="EMBL" id="CP096574">
    <property type="protein sequence ID" value="UPU36479.1"/>
    <property type="molecule type" value="Genomic_DNA"/>
</dbReference>